<organism evidence="2 3">
    <name type="scientific">Chlamydomonas schloesseri</name>
    <dbReference type="NCBI Taxonomy" id="2026947"/>
    <lineage>
        <taxon>Eukaryota</taxon>
        <taxon>Viridiplantae</taxon>
        <taxon>Chlorophyta</taxon>
        <taxon>core chlorophytes</taxon>
        <taxon>Chlorophyceae</taxon>
        <taxon>CS clade</taxon>
        <taxon>Chlamydomonadales</taxon>
        <taxon>Chlamydomonadaceae</taxon>
        <taxon>Chlamydomonas</taxon>
    </lineage>
</organism>
<gene>
    <name evidence="2" type="ORF">HYH02_007414</name>
</gene>
<feature type="compositionally biased region" description="Polar residues" evidence="1">
    <location>
        <begin position="1"/>
        <end position="12"/>
    </location>
</feature>
<dbReference type="InterPro" id="IPR007402">
    <property type="entry name" value="DUF455"/>
</dbReference>
<dbReference type="EMBL" id="JAEHOD010000021">
    <property type="protein sequence ID" value="KAG2447487.1"/>
    <property type="molecule type" value="Genomic_DNA"/>
</dbReference>
<dbReference type="AlphaFoldDB" id="A0A836B4N3"/>
<evidence type="ECO:0000256" key="1">
    <source>
        <dbReference type="SAM" id="MobiDB-lite"/>
    </source>
</evidence>
<keyword evidence="3" id="KW-1185">Reference proteome</keyword>
<comment type="caution">
    <text evidence="2">The sequence shown here is derived from an EMBL/GenBank/DDBJ whole genome shotgun (WGS) entry which is preliminary data.</text>
</comment>
<protein>
    <submittedName>
        <fullName evidence="2">Uncharacterized protein</fullName>
    </submittedName>
</protein>
<feature type="region of interest" description="Disordered" evidence="1">
    <location>
        <begin position="1"/>
        <end position="35"/>
    </location>
</feature>
<dbReference type="InterPro" id="IPR009078">
    <property type="entry name" value="Ferritin-like_SF"/>
</dbReference>
<feature type="compositionally biased region" description="Basic and acidic residues" evidence="1">
    <location>
        <begin position="290"/>
        <end position="303"/>
    </location>
</feature>
<feature type="region of interest" description="Disordered" evidence="1">
    <location>
        <begin position="65"/>
        <end position="93"/>
    </location>
</feature>
<evidence type="ECO:0000313" key="2">
    <source>
        <dbReference type="EMBL" id="KAG2447487.1"/>
    </source>
</evidence>
<dbReference type="OrthoDB" id="426882at2759"/>
<feature type="compositionally biased region" description="Low complexity" evidence="1">
    <location>
        <begin position="533"/>
        <end position="562"/>
    </location>
</feature>
<dbReference type="Pfam" id="PF04305">
    <property type="entry name" value="DUF455"/>
    <property type="match status" value="1"/>
</dbReference>
<accession>A0A836B4N3</accession>
<sequence length="624" mass="65616">MPNNATADSLPNQILGESGASSNPSDGQERFDAAASIAQAARHEWPGLRAWRARGIDRRLRWSPLPHAEQGHTGSSSGSSSASSGSSTSIPGGSAAGAPVLVADGDAPSLGSLLLQPLPPGVAAPATADPPAAASATAAAAPASLVQAGVMVLRTACPRAKADLTHAAWSAYLSGRLPLRAPQEQPGMAAAAAAVVAAAAPLLQPTLASQEQLRGQEQEQEQEEGAEVDGRRHPLELVARGALGQQNGGPQGQPQQQQPQQQQQQQWEARQRVRQEVSQRLESQLPGHPARPERPQLVKPKEIPGHESSPLGLNGYMLHNLAHIELNAIDLAWDTVVRFSALELPDQFYEDFARVADDEARHLRWCLQRLGELGWAYGDMPAHDLLWQGCKLSAVDVAARLAVVPMSQEARGLDAGGRLVQRLRGYGDNRSAAVVAMIATEERAHVAVGVTWFARLCAALGVPAGPLFRRWLLHLNPDLLKGPFQHSERNLVGLPRDWYDPGAWPEEQEEEQEQQQEQQGQQQGGGRKEQREQFGAGSAGAAAAGAAREAGGAAAAARQQAGDGDGAGRRRGGGGGGGGGVAKPVRGAPAARLVGPLPRLSEAQLALLAERLGVFVGVEGRRAA</sequence>
<proteinExistence type="predicted"/>
<feature type="compositionally biased region" description="Acidic residues" evidence="1">
    <location>
        <begin position="218"/>
        <end position="227"/>
    </location>
</feature>
<name>A0A836B4N3_9CHLO</name>
<reference evidence="2" key="1">
    <citation type="journal article" date="2020" name="bioRxiv">
        <title>Comparative genomics of Chlamydomonas.</title>
        <authorList>
            <person name="Craig R.J."/>
            <person name="Hasan A.R."/>
            <person name="Ness R.W."/>
            <person name="Keightley P.D."/>
        </authorList>
    </citation>
    <scope>NUCLEOTIDE SEQUENCE</scope>
    <source>
        <strain evidence="2">CCAP 11/173</strain>
    </source>
</reference>
<evidence type="ECO:0000313" key="3">
    <source>
        <dbReference type="Proteomes" id="UP000613740"/>
    </source>
</evidence>
<feature type="region of interest" description="Disordered" evidence="1">
    <location>
        <begin position="496"/>
        <end position="586"/>
    </location>
</feature>
<dbReference type="SUPFAM" id="SSF47240">
    <property type="entry name" value="Ferritin-like"/>
    <property type="match status" value="1"/>
</dbReference>
<dbReference type="Proteomes" id="UP000613740">
    <property type="component" value="Unassembled WGS sequence"/>
</dbReference>
<feature type="compositionally biased region" description="Low complexity" evidence="1">
    <location>
        <begin position="252"/>
        <end position="266"/>
    </location>
</feature>
<dbReference type="CDD" id="cd00657">
    <property type="entry name" value="Ferritin_like"/>
    <property type="match status" value="1"/>
</dbReference>
<feature type="compositionally biased region" description="Low complexity" evidence="1">
    <location>
        <begin position="74"/>
        <end position="93"/>
    </location>
</feature>
<dbReference type="PANTHER" id="PTHR42782:SF4">
    <property type="entry name" value="DUF455 DOMAIN-CONTAINING PROTEIN"/>
    <property type="match status" value="1"/>
</dbReference>
<feature type="compositionally biased region" description="Basic and acidic residues" evidence="1">
    <location>
        <begin position="269"/>
        <end position="279"/>
    </location>
</feature>
<dbReference type="PANTHER" id="PTHR42782">
    <property type="entry name" value="SI:CH73-314G15.3"/>
    <property type="match status" value="1"/>
</dbReference>
<feature type="region of interest" description="Disordered" evidence="1">
    <location>
        <begin position="210"/>
        <end position="303"/>
    </location>
</feature>